<protein>
    <submittedName>
        <fullName evidence="2">Uncharacterized protein</fullName>
    </submittedName>
</protein>
<evidence type="ECO:0000313" key="2">
    <source>
        <dbReference type="EMBL" id="MPC92891.1"/>
    </source>
</evidence>
<gene>
    <name evidence="2" type="ORF">E2C01_088004</name>
</gene>
<feature type="compositionally biased region" description="Basic and acidic residues" evidence="1">
    <location>
        <begin position="72"/>
        <end position="81"/>
    </location>
</feature>
<evidence type="ECO:0000256" key="1">
    <source>
        <dbReference type="SAM" id="MobiDB-lite"/>
    </source>
</evidence>
<proteinExistence type="predicted"/>
<evidence type="ECO:0000313" key="3">
    <source>
        <dbReference type="Proteomes" id="UP000324222"/>
    </source>
</evidence>
<dbReference type="Proteomes" id="UP000324222">
    <property type="component" value="Unassembled WGS sequence"/>
</dbReference>
<keyword evidence="3" id="KW-1185">Reference proteome</keyword>
<organism evidence="2 3">
    <name type="scientific">Portunus trituberculatus</name>
    <name type="common">Swimming crab</name>
    <name type="synonym">Neptunus trituberculatus</name>
    <dbReference type="NCBI Taxonomy" id="210409"/>
    <lineage>
        <taxon>Eukaryota</taxon>
        <taxon>Metazoa</taxon>
        <taxon>Ecdysozoa</taxon>
        <taxon>Arthropoda</taxon>
        <taxon>Crustacea</taxon>
        <taxon>Multicrustacea</taxon>
        <taxon>Malacostraca</taxon>
        <taxon>Eumalacostraca</taxon>
        <taxon>Eucarida</taxon>
        <taxon>Decapoda</taxon>
        <taxon>Pleocyemata</taxon>
        <taxon>Brachyura</taxon>
        <taxon>Eubrachyura</taxon>
        <taxon>Portunoidea</taxon>
        <taxon>Portunidae</taxon>
        <taxon>Portuninae</taxon>
        <taxon>Portunus</taxon>
    </lineage>
</organism>
<feature type="region of interest" description="Disordered" evidence="1">
    <location>
        <begin position="41"/>
        <end position="81"/>
    </location>
</feature>
<name>A0A5B7J4Z9_PORTR</name>
<feature type="compositionally biased region" description="Polar residues" evidence="1">
    <location>
        <begin position="47"/>
        <end position="66"/>
    </location>
</feature>
<dbReference type="EMBL" id="VSRR010092887">
    <property type="protein sequence ID" value="MPC92891.1"/>
    <property type="molecule type" value="Genomic_DNA"/>
</dbReference>
<reference evidence="2 3" key="1">
    <citation type="submission" date="2019-05" db="EMBL/GenBank/DDBJ databases">
        <title>Another draft genome of Portunus trituberculatus and its Hox gene families provides insights of decapod evolution.</title>
        <authorList>
            <person name="Jeong J.-H."/>
            <person name="Song I."/>
            <person name="Kim S."/>
            <person name="Choi T."/>
            <person name="Kim D."/>
            <person name="Ryu S."/>
            <person name="Kim W."/>
        </authorList>
    </citation>
    <scope>NUCLEOTIDE SEQUENCE [LARGE SCALE GENOMIC DNA]</scope>
    <source>
        <tissue evidence="2">Muscle</tissue>
    </source>
</reference>
<comment type="caution">
    <text evidence="2">The sequence shown here is derived from an EMBL/GenBank/DDBJ whole genome shotgun (WGS) entry which is preliminary data.</text>
</comment>
<dbReference type="AlphaFoldDB" id="A0A5B7J4Z9"/>
<accession>A0A5B7J4Z9</accession>
<sequence>MARDVTVPWELGFGGGGWAAHLDGGGLASLVQVMCGEGLPREEHLSRTSSPCFTSRRPSADTSSGPSAARQGNERVRKGAR</sequence>